<dbReference type="EMBL" id="CAJGYO010000018">
    <property type="protein sequence ID" value="CAD6336449.1"/>
    <property type="molecule type" value="Genomic_DNA"/>
</dbReference>
<comment type="caution">
    <text evidence="3">The sequence shown here is derived from an EMBL/GenBank/DDBJ whole genome shotgun (WGS) entry which is preliminary data.</text>
</comment>
<feature type="signal peptide" evidence="2">
    <location>
        <begin position="1"/>
        <end position="22"/>
    </location>
</feature>
<feature type="chain" id="PRO_5032495846" evidence="2">
    <location>
        <begin position="23"/>
        <end position="95"/>
    </location>
</feature>
<evidence type="ECO:0000313" key="3">
    <source>
        <dbReference type="EMBL" id="CAD6336449.1"/>
    </source>
</evidence>
<dbReference type="OrthoDB" id="650419at2759"/>
<keyword evidence="2" id="KW-0732">Signal</keyword>
<feature type="region of interest" description="Disordered" evidence="1">
    <location>
        <begin position="59"/>
        <end position="95"/>
    </location>
</feature>
<dbReference type="AlphaFoldDB" id="A0A811S4H7"/>
<name>A0A811S4H7_9POAL</name>
<protein>
    <submittedName>
        <fullName evidence="3">Uncharacterized protein</fullName>
    </submittedName>
</protein>
<evidence type="ECO:0000313" key="4">
    <source>
        <dbReference type="Proteomes" id="UP000604825"/>
    </source>
</evidence>
<gene>
    <name evidence="3" type="ORF">NCGR_LOCUS60547</name>
</gene>
<sequence>MAFSSKTTRLLVLLQIALFVVSTLFMPRSVCHGARGVGPGTIGYGPFDPNRPACLGGRCPRPGGGGPYTNRPGGGPGSYYPAKPAAPSNGETSSP</sequence>
<proteinExistence type="predicted"/>
<evidence type="ECO:0000256" key="2">
    <source>
        <dbReference type="SAM" id="SignalP"/>
    </source>
</evidence>
<organism evidence="3 4">
    <name type="scientific">Miscanthus lutarioriparius</name>
    <dbReference type="NCBI Taxonomy" id="422564"/>
    <lineage>
        <taxon>Eukaryota</taxon>
        <taxon>Viridiplantae</taxon>
        <taxon>Streptophyta</taxon>
        <taxon>Embryophyta</taxon>
        <taxon>Tracheophyta</taxon>
        <taxon>Spermatophyta</taxon>
        <taxon>Magnoliopsida</taxon>
        <taxon>Liliopsida</taxon>
        <taxon>Poales</taxon>
        <taxon>Poaceae</taxon>
        <taxon>PACMAD clade</taxon>
        <taxon>Panicoideae</taxon>
        <taxon>Andropogonodae</taxon>
        <taxon>Andropogoneae</taxon>
        <taxon>Saccharinae</taxon>
        <taxon>Miscanthus</taxon>
    </lineage>
</organism>
<accession>A0A811S4H7</accession>
<dbReference type="Proteomes" id="UP000604825">
    <property type="component" value="Unassembled WGS sequence"/>
</dbReference>
<reference evidence="3" key="1">
    <citation type="submission" date="2020-10" db="EMBL/GenBank/DDBJ databases">
        <authorList>
            <person name="Han B."/>
            <person name="Lu T."/>
            <person name="Zhao Q."/>
            <person name="Huang X."/>
            <person name="Zhao Y."/>
        </authorList>
    </citation>
    <scope>NUCLEOTIDE SEQUENCE</scope>
</reference>
<evidence type="ECO:0000256" key="1">
    <source>
        <dbReference type="SAM" id="MobiDB-lite"/>
    </source>
</evidence>
<feature type="compositionally biased region" description="Gly residues" evidence="1">
    <location>
        <begin position="62"/>
        <end position="77"/>
    </location>
</feature>
<keyword evidence="4" id="KW-1185">Reference proteome</keyword>